<evidence type="ECO:0008006" key="3">
    <source>
        <dbReference type="Google" id="ProtNLM"/>
    </source>
</evidence>
<dbReference type="Proteomes" id="UP000321497">
    <property type="component" value="Unassembled WGS sequence"/>
</dbReference>
<organism evidence="1 2">
    <name type="scientific">Aequorivita antarctica</name>
    <dbReference type="NCBI Taxonomy" id="153266"/>
    <lineage>
        <taxon>Bacteria</taxon>
        <taxon>Pseudomonadati</taxon>
        <taxon>Bacteroidota</taxon>
        <taxon>Flavobacteriia</taxon>
        <taxon>Flavobacteriales</taxon>
        <taxon>Flavobacteriaceae</taxon>
        <taxon>Aequorivita</taxon>
    </lineage>
</organism>
<gene>
    <name evidence="1" type="ORF">ESU54_11435</name>
</gene>
<dbReference type="EMBL" id="VORT01000007">
    <property type="protein sequence ID" value="TXD72821.1"/>
    <property type="molecule type" value="Genomic_DNA"/>
</dbReference>
<dbReference type="RefSeq" id="WP_146744002.1">
    <property type="nucleotide sequence ID" value="NZ_UEGI01000010.1"/>
</dbReference>
<evidence type="ECO:0000313" key="2">
    <source>
        <dbReference type="Proteomes" id="UP000321497"/>
    </source>
</evidence>
<proteinExistence type="predicted"/>
<sequence>MKSDSQKYVVLIVLLLFAVLMVYRYNYVNEINKNPVSVVGMVYEISISKYTVHNVKYKYYYENHLYEGSSKVDSDGSERFIGNFYEITISKEDPKKNQINLKKQIFDTKEITKSGFNVKK</sequence>
<evidence type="ECO:0000313" key="1">
    <source>
        <dbReference type="EMBL" id="TXD72821.1"/>
    </source>
</evidence>
<keyword evidence="2" id="KW-1185">Reference proteome</keyword>
<comment type="caution">
    <text evidence="1">The sequence shown here is derived from an EMBL/GenBank/DDBJ whole genome shotgun (WGS) entry which is preliminary data.</text>
</comment>
<accession>A0A5C6Z0B9</accession>
<name>A0A5C6Z0B9_9FLAO</name>
<protein>
    <recommendedName>
        <fullName evidence="3">DUF3592 domain-containing protein</fullName>
    </recommendedName>
</protein>
<reference evidence="1 2" key="1">
    <citation type="submission" date="2019-08" db="EMBL/GenBank/DDBJ databases">
        <title>Genome of Aequorivita antarctica SW49 (type strain).</title>
        <authorList>
            <person name="Bowman J.P."/>
        </authorList>
    </citation>
    <scope>NUCLEOTIDE SEQUENCE [LARGE SCALE GENOMIC DNA]</scope>
    <source>
        <strain evidence="1 2">SW49</strain>
    </source>
</reference>
<dbReference type="AlphaFoldDB" id="A0A5C6Z0B9"/>